<dbReference type="InterPro" id="IPR044066">
    <property type="entry name" value="TRIAD_supradom"/>
</dbReference>
<accession>A0AAN7BQ63</accession>
<feature type="region of interest" description="Disordered" evidence="10">
    <location>
        <begin position="1"/>
        <end position="72"/>
    </location>
</feature>
<dbReference type="InterPro" id="IPR002867">
    <property type="entry name" value="IBR_dom"/>
</dbReference>
<gene>
    <name evidence="12" type="ORF">QBC38DRAFT_189453</name>
</gene>
<evidence type="ECO:0000313" key="12">
    <source>
        <dbReference type="EMBL" id="KAK4227489.1"/>
    </source>
</evidence>
<dbReference type="CDD" id="cd20335">
    <property type="entry name" value="BRcat_RBR"/>
    <property type="match status" value="1"/>
</dbReference>
<reference evidence="12" key="1">
    <citation type="journal article" date="2023" name="Mol. Phylogenet. Evol.">
        <title>Genome-scale phylogeny and comparative genomics of the fungal order Sordariales.</title>
        <authorList>
            <person name="Hensen N."/>
            <person name="Bonometti L."/>
            <person name="Westerberg I."/>
            <person name="Brannstrom I.O."/>
            <person name="Guillou S."/>
            <person name="Cros-Aarteil S."/>
            <person name="Calhoun S."/>
            <person name="Haridas S."/>
            <person name="Kuo A."/>
            <person name="Mondo S."/>
            <person name="Pangilinan J."/>
            <person name="Riley R."/>
            <person name="LaButti K."/>
            <person name="Andreopoulos B."/>
            <person name="Lipzen A."/>
            <person name="Chen C."/>
            <person name="Yan M."/>
            <person name="Daum C."/>
            <person name="Ng V."/>
            <person name="Clum A."/>
            <person name="Steindorff A."/>
            <person name="Ohm R.A."/>
            <person name="Martin F."/>
            <person name="Silar P."/>
            <person name="Natvig D.O."/>
            <person name="Lalanne C."/>
            <person name="Gautier V."/>
            <person name="Ament-Velasquez S.L."/>
            <person name="Kruys A."/>
            <person name="Hutchinson M.I."/>
            <person name="Powell A.J."/>
            <person name="Barry K."/>
            <person name="Miller A.N."/>
            <person name="Grigoriev I.V."/>
            <person name="Debuchy R."/>
            <person name="Gladieux P."/>
            <person name="Hiltunen Thoren M."/>
            <person name="Johannesson H."/>
        </authorList>
    </citation>
    <scope>NUCLEOTIDE SEQUENCE</scope>
    <source>
        <strain evidence="12">CBS 990.96</strain>
    </source>
</reference>
<dbReference type="EMBL" id="MU865330">
    <property type="protein sequence ID" value="KAK4227489.1"/>
    <property type="molecule type" value="Genomic_DNA"/>
</dbReference>
<dbReference type="AlphaFoldDB" id="A0AAN7BQ63"/>
<evidence type="ECO:0000259" key="11">
    <source>
        <dbReference type="PROSITE" id="PS51873"/>
    </source>
</evidence>
<dbReference type="Pfam" id="PF01485">
    <property type="entry name" value="IBR"/>
    <property type="match status" value="1"/>
</dbReference>
<dbReference type="EC" id="2.3.2.31" evidence="2"/>
<comment type="catalytic activity">
    <reaction evidence="1">
        <text>[E2 ubiquitin-conjugating enzyme]-S-ubiquitinyl-L-cysteine + [acceptor protein]-L-lysine = [E2 ubiquitin-conjugating enzyme]-L-cysteine + [acceptor protein]-N(6)-ubiquitinyl-L-lysine.</text>
        <dbReference type="EC" id="2.3.2.31"/>
    </reaction>
</comment>
<feature type="compositionally biased region" description="Polar residues" evidence="10">
    <location>
        <begin position="169"/>
        <end position="181"/>
    </location>
</feature>
<feature type="region of interest" description="Disordered" evidence="10">
    <location>
        <begin position="143"/>
        <end position="186"/>
    </location>
</feature>
<evidence type="ECO:0000256" key="5">
    <source>
        <dbReference type="ARBA" id="ARBA00022737"/>
    </source>
</evidence>
<evidence type="ECO:0000256" key="8">
    <source>
        <dbReference type="ARBA" id="ARBA00022833"/>
    </source>
</evidence>
<keyword evidence="7" id="KW-0833">Ubl conjugation pathway</keyword>
<keyword evidence="5" id="KW-0677">Repeat</keyword>
<dbReference type="PROSITE" id="PS51873">
    <property type="entry name" value="TRIAD"/>
    <property type="match status" value="1"/>
</dbReference>
<keyword evidence="9" id="KW-0175">Coiled coil</keyword>
<dbReference type="GO" id="GO:0008270">
    <property type="term" value="F:zinc ion binding"/>
    <property type="evidence" value="ECO:0007669"/>
    <property type="project" value="UniProtKB-KW"/>
</dbReference>
<protein>
    <recommendedName>
        <fullName evidence="2">RBR-type E3 ubiquitin transferase</fullName>
        <ecNumber evidence="2">2.3.2.31</ecNumber>
    </recommendedName>
</protein>
<keyword evidence="6" id="KW-0863">Zinc-finger</keyword>
<sequence>MAPKPPSPAVHGHVDTISQSNTTPSTPENTKHSENGFSSSLSSSPSYSSLDQPLTAPKLPTRPSDDNQGDGILFQDIDISLYSPPEILSEIPDDLPTEIRTLLPKALEKIIRHVEKEKEAKQQAKLKAIADAEAAAELEEARRSKAKEVLPESAPPPIPSRLFLRSRVSGGSSQAGPSNSSKQRRFNFRKVFHRNPSSTSSLLTITTTHSSLPLVTKPSDSQDTSSFTRFIYNHLVPKPAPRPSSSVLPAASTTSAPITTTTATTLVPAETIECTSCFDDILPSDGIQTICHAFCIDCFERLVQTAMNSEAQWPPKCCLNPFPWRTISKYVSKPLYQQYLQKEKEYKIPAAERIYCSTPDCGEWIPPTSPPKDMPNRSIQCPKGHSMCLLCRDMPHQSPETECPKVIADREMLNKLAEEQGWRPCIRCNICVEHIDGCAHVKCRCGAEFCYVCGEEYGTCDHDVEDVLEYKEATESRRIERQARELQAAQEADEEDQWLQEVLQQIADLARREREVEAQQQQKLRRLREKRRKMAEAEQKRREEARIANIIVKYAKLAEILQAFTTLQYQSLREGHHNQKDGERTAYTALYAHEKNVREEIQRKLEESIQKKEKYFEHEYRNRVAKEKIEEDKYKRELDMFSSSNKGKECAQNKKALIEFQKKNDKREKEWCKWRDEELAKMRCKAEDERAQGVRKLDALAQEHAESLKEMSKTAFAEGRWFAMVAHETEKLLEEMEAQEKEKGNGDGAVEFDLDEVNDDELLALMTDSDGWSHWSDDDED</sequence>
<proteinExistence type="predicted"/>
<name>A0AAN7BQ63_9PEZI</name>
<feature type="compositionally biased region" description="Low complexity" evidence="10">
    <location>
        <begin position="38"/>
        <end position="50"/>
    </location>
</feature>
<evidence type="ECO:0000256" key="2">
    <source>
        <dbReference type="ARBA" id="ARBA00012251"/>
    </source>
</evidence>
<dbReference type="Proteomes" id="UP001301958">
    <property type="component" value="Unassembled WGS sequence"/>
</dbReference>
<dbReference type="Gene3D" id="1.20.120.1750">
    <property type="match status" value="1"/>
</dbReference>
<evidence type="ECO:0000256" key="1">
    <source>
        <dbReference type="ARBA" id="ARBA00001798"/>
    </source>
</evidence>
<reference evidence="12" key="2">
    <citation type="submission" date="2023-05" db="EMBL/GenBank/DDBJ databases">
        <authorList>
            <consortium name="Lawrence Berkeley National Laboratory"/>
            <person name="Steindorff A."/>
            <person name="Hensen N."/>
            <person name="Bonometti L."/>
            <person name="Westerberg I."/>
            <person name="Brannstrom I.O."/>
            <person name="Guillou S."/>
            <person name="Cros-Aarteil S."/>
            <person name="Calhoun S."/>
            <person name="Haridas S."/>
            <person name="Kuo A."/>
            <person name="Mondo S."/>
            <person name="Pangilinan J."/>
            <person name="Riley R."/>
            <person name="Labutti K."/>
            <person name="Andreopoulos B."/>
            <person name="Lipzen A."/>
            <person name="Chen C."/>
            <person name="Yanf M."/>
            <person name="Daum C."/>
            <person name="Ng V."/>
            <person name="Clum A."/>
            <person name="Ohm R."/>
            <person name="Martin F."/>
            <person name="Silar P."/>
            <person name="Natvig D."/>
            <person name="Lalanne C."/>
            <person name="Gautier V."/>
            <person name="Ament-Velasquez S.L."/>
            <person name="Kruys A."/>
            <person name="Hutchinson M.I."/>
            <person name="Powell A.J."/>
            <person name="Barry K."/>
            <person name="Miller A.N."/>
            <person name="Grigoriev I.V."/>
            <person name="Debuchy R."/>
            <person name="Gladieux P."/>
            <person name="Thoren M.H."/>
            <person name="Johannesson H."/>
        </authorList>
    </citation>
    <scope>NUCLEOTIDE SEQUENCE</scope>
    <source>
        <strain evidence="12">CBS 990.96</strain>
    </source>
</reference>
<feature type="domain" description="RING-type" evidence="11">
    <location>
        <begin position="270"/>
        <end position="471"/>
    </location>
</feature>
<comment type="caution">
    <text evidence="12">The sequence shown here is derived from an EMBL/GenBank/DDBJ whole genome shotgun (WGS) entry which is preliminary data.</text>
</comment>
<keyword evidence="3" id="KW-0808">Transferase</keyword>
<evidence type="ECO:0000256" key="9">
    <source>
        <dbReference type="SAM" id="Coils"/>
    </source>
</evidence>
<keyword evidence="13" id="KW-1185">Reference proteome</keyword>
<dbReference type="InterPro" id="IPR031127">
    <property type="entry name" value="E3_UB_ligase_RBR"/>
</dbReference>
<feature type="compositionally biased region" description="Polar residues" evidence="10">
    <location>
        <begin position="16"/>
        <end position="28"/>
    </location>
</feature>
<evidence type="ECO:0000256" key="6">
    <source>
        <dbReference type="ARBA" id="ARBA00022771"/>
    </source>
</evidence>
<evidence type="ECO:0000256" key="3">
    <source>
        <dbReference type="ARBA" id="ARBA00022679"/>
    </source>
</evidence>
<dbReference type="GO" id="GO:0061630">
    <property type="term" value="F:ubiquitin protein ligase activity"/>
    <property type="evidence" value="ECO:0007669"/>
    <property type="project" value="UniProtKB-EC"/>
</dbReference>
<evidence type="ECO:0000313" key="13">
    <source>
        <dbReference type="Proteomes" id="UP001301958"/>
    </source>
</evidence>
<dbReference type="PANTHER" id="PTHR11685">
    <property type="entry name" value="RBR FAMILY RING FINGER AND IBR DOMAIN-CONTAINING"/>
    <property type="match status" value="1"/>
</dbReference>
<dbReference type="GO" id="GO:0016567">
    <property type="term" value="P:protein ubiquitination"/>
    <property type="evidence" value="ECO:0007669"/>
    <property type="project" value="InterPro"/>
</dbReference>
<feature type="coiled-coil region" evidence="9">
    <location>
        <begin position="476"/>
        <end position="547"/>
    </location>
</feature>
<keyword evidence="8" id="KW-0862">Zinc</keyword>
<dbReference type="SUPFAM" id="SSF57850">
    <property type="entry name" value="RING/U-box"/>
    <property type="match status" value="1"/>
</dbReference>
<evidence type="ECO:0000256" key="4">
    <source>
        <dbReference type="ARBA" id="ARBA00022723"/>
    </source>
</evidence>
<evidence type="ECO:0000256" key="7">
    <source>
        <dbReference type="ARBA" id="ARBA00022786"/>
    </source>
</evidence>
<evidence type="ECO:0000256" key="10">
    <source>
        <dbReference type="SAM" id="MobiDB-lite"/>
    </source>
</evidence>
<feature type="coiled-coil region" evidence="9">
    <location>
        <begin position="591"/>
        <end position="618"/>
    </location>
</feature>
<dbReference type="CDD" id="cd22584">
    <property type="entry name" value="Rcat_RBR_unk"/>
    <property type="match status" value="1"/>
</dbReference>
<organism evidence="12 13">
    <name type="scientific">Podospora fimiseda</name>
    <dbReference type="NCBI Taxonomy" id="252190"/>
    <lineage>
        <taxon>Eukaryota</taxon>
        <taxon>Fungi</taxon>
        <taxon>Dikarya</taxon>
        <taxon>Ascomycota</taxon>
        <taxon>Pezizomycotina</taxon>
        <taxon>Sordariomycetes</taxon>
        <taxon>Sordariomycetidae</taxon>
        <taxon>Sordariales</taxon>
        <taxon>Podosporaceae</taxon>
        <taxon>Podospora</taxon>
    </lineage>
</organism>
<keyword evidence="4" id="KW-0479">Metal-binding</keyword>